<keyword evidence="1" id="KW-0812">Transmembrane</keyword>
<feature type="transmembrane region" description="Helical" evidence="1">
    <location>
        <begin position="98"/>
        <end position="119"/>
    </location>
</feature>
<keyword evidence="1" id="KW-1133">Transmembrane helix</keyword>
<accession>A0ABX4HS45</accession>
<feature type="transmembrane region" description="Helical" evidence="1">
    <location>
        <begin position="66"/>
        <end position="86"/>
    </location>
</feature>
<feature type="transmembrane region" description="Helical" evidence="1">
    <location>
        <begin position="7"/>
        <end position="30"/>
    </location>
</feature>
<dbReference type="Proteomes" id="UP000217561">
    <property type="component" value="Unassembled WGS sequence"/>
</dbReference>
<keyword evidence="3" id="KW-1185">Reference proteome</keyword>
<evidence type="ECO:0000313" key="2">
    <source>
        <dbReference type="EMBL" id="PBB06014.1"/>
    </source>
</evidence>
<protein>
    <recommendedName>
        <fullName evidence="4">DoxX-like family protein</fullName>
    </recommendedName>
</protein>
<dbReference type="RefSeq" id="WP_095821796.1">
    <property type="nucleotide sequence ID" value="NZ_NSGH01000007.1"/>
</dbReference>
<comment type="caution">
    <text evidence="2">The sequence shown here is derived from an EMBL/GenBank/DDBJ whole genome shotgun (WGS) entry which is preliminary data.</text>
</comment>
<proteinExistence type="predicted"/>
<evidence type="ECO:0008006" key="4">
    <source>
        <dbReference type="Google" id="ProtNLM"/>
    </source>
</evidence>
<gene>
    <name evidence="2" type="ORF">CKW00_05875</name>
</gene>
<name>A0ABX4HS45_9BACI</name>
<sequence length="142" mass="16279">MIKTIGLYLFAGALFSAGILHFIYDSGFAAMIPEFLPFRYELVYITGITEWLLSLLLIFPHTRKAAGLATAVFLVLVLPANIYAAIQQVPAPWTENTSLTALWLRPLFQPLLIWWVIYVTKDSPWRRTYDTFEKNVGDRETH</sequence>
<evidence type="ECO:0000313" key="3">
    <source>
        <dbReference type="Proteomes" id="UP000217561"/>
    </source>
</evidence>
<reference evidence="2 3" key="1">
    <citation type="submission" date="2017-08" db="EMBL/GenBank/DDBJ databases">
        <title>Salimicrobium alkalisoli sp. nov., isolated from saline alkaline soil.</title>
        <authorList>
            <person name="Zhang G."/>
            <person name="Xiong Q."/>
        </authorList>
    </citation>
    <scope>NUCLEOTIDE SEQUENCE [LARGE SCALE GENOMIC DNA]</scope>
    <source>
        <strain evidence="2 3">WN024</strain>
    </source>
</reference>
<dbReference type="EMBL" id="NSGH01000007">
    <property type="protein sequence ID" value="PBB06014.1"/>
    <property type="molecule type" value="Genomic_DNA"/>
</dbReference>
<organism evidence="2 3">
    <name type="scientific">Salimicrobium humidisoli</name>
    <dbReference type="NCBI Taxonomy" id="2029857"/>
    <lineage>
        <taxon>Bacteria</taxon>
        <taxon>Bacillati</taxon>
        <taxon>Bacillota</taxon>
        <taxon>Bacilli</taxon>
        <taxon>Bacillales</taxon>
        <taxon>Bacillaceae</taxon>
        <taxon>Salimicrobium</taxon>
    </lineage>
</organism>
<keyword evidence="1" id="KW-0472">Membrane</keyword>
<dbReference type="PANTHER" id="PTHR36974">
    <property type="entry name" value="MEMBRANE PROTEIN-RELATED"/>
    <property type="match status" value="1"/>
</dbReference>
<evidence type="ECO:0000256" key="1">
    <source>
        <dbReference type="SAM" id="Phobius"/>
    </source>
</evidence>
<feature type="transmembrane region" description="Helical" evidence="1">
    <location>
        <begin position="42"/>
        <end position="59"/>
    </location>
</feature>
<dbReference type="PANTHER" id="PTHR36974:SF1">
    <property type="entry name" value="DOXX FAMILY MEMBRANE PROTEIN"/>
    <property type="match status" value="1"/>
</dbReference>